<accession>A0AAW1PMF4</accession>
<evidence type="ECO:0000313" key="2">
    <source>
        <dbReference type="EMBL" id="KAK9810621.1"/>
    </source>
</evidence>
<proteinExistence type="predicted"/>
<comment type="caution">
    <text evidence="2">The sequence shown here is derived from an EMBL/GenBank/DDBJ whole genome shotgun (WGS) entry which is preliminary data.</text>
</comment>
<evidence type="ECO:0000256" key="1">
    <source>
        <dbReference type="SAM" id="SignalP"/>
    </source>
</evidence>
<gene>
    <name evidence="2" type="ORF">WJX73_005156</name>
</gene>
<keyword evidence="1" id="KW-0732">Signal</keyword>
<reference evidence="2 3" key="1">
    <citation type="journal article" date="2024" name="Nat. Commun.">
        <title>Phylogenomics reveals the evolutionary origins of lichenization in chlorophyte algae.</title>
        <authorList>
            <person name="Puginier C."/>
            <person name="Libourel C."/>
            <person name="Otte J."/>
            <person name="Skaloud P."/>
            <person name="Haon M."/>
            <person name="Grisel S."/>
            <person name="Petersen M."/>
            <person name="Berrin J.G."/>
            <person name="Delaux P.M."/>
            <person name="Dal Grande F."/>
            <person name="Keller J."/>
        </authorList>
    </citation>
    <scope>NUCLEOTIDE SEQUENCE [LARGE SCALE GENOMIC DNA]</scope>
    <source>
        <strain evidence="2 3">SAG 2036</strain>
    </source>
</reference>
<dbReference type="EMBL" id="JALJOQ010000015">
    <property type="protein sequence ID" value="KAK9810621.1"/>
    <property type="molecule type" value="Genomic_DNA"/>
</dbReference>
<keyword evidence="3" id="KW-1185">Reference proteome</keyword>
<evidence type="ECO:0000313" key="3">
    <source>
        <dbReference type="Proteomes" id="UP001465755"/>
    </source>
</evidence>
<feature type="signal peptide" evidence="1">
    <location>
        <begin position="1"/>
        <end position="31"/>
    </location>
</feature>
<sequence length="202" mass="22537">MFVCKGRRSALFSGLVLLLAAGFTPPQPAAADEESPVCFRRHDFDAMFSAHTHHPDRQLASYLRHHNTSAHYPTFQEIHKTLFHTDISIYHGFQPLAPVPFKGGVRPATIEFLRSMLKRPVQFMVEVGSFIGSSAALFGKHLLQNASEPHGLLLCIDTWDGDINMWLLESFVGKMGLQHGSPVLYERFLSRMMAEVASGSLS</sequence>
<organism evidence="2 3">
    <name type="scientific">Symbiochloris irregularis</name>
    <dbReference type="NCBI Taxonomy" id="706552"/>
    <lineage>
        <taxon>Eukaryota</taxon>
        <taxon>Viridiplantae</taxon>
        <taxon>Chlorophyta</taxon>
        <taxon>core chlorophytes</taxon>
        <taxon>Trebouxiophyceae</taxon>
        <taxon>Trebouxiales</taxon>
        <taxon>Trebouxiaceae</taxon>
        <taxon>Symbiochloris</taxon>
    </lineage>
</organism>
<dbReference type="AlphaFoldDB" id="A0AAW1PMF4"/>
<name>A0AAW1PMF4_9CHLO</name>
<dbReference type="Proteomes" id="UP001465755">
    <property type="component" value="Unassembled WGS sequence"/>
</dbReference>
<feature type="chain" id="PRO_5043878445" evidence="1">
    <location>
        <begin position="32"/>
        <end position="202"/>
    </location>
</feature>
<protein>
    <submittedName>
        <fullName evidence="2">Uncharacterized protein</fullName>
    </submittedName>
</protein>